<evidence type="ECO:0000313" key="4">
    <source>
        <dbReference type="Proteomes" id="UP000054826"/>
    </source>
</evidence>
<gene>
    <name evidence="1" type="ORF">T4B_6767</name>
    <name evidence="2" type="ORF">T4C_9868</name>
</gene>
<dbReference type="Proteomes" id="UP000054805">
    <property type="component" value="Unassembled WGS sequence"/>
</dbReference>
<proteinExistence type="predicted"/>
<name>A0A0V1KD84_TRIPS</name>
<keyword evidence="3" id="KW-1185">Reference proteome</keyword>
<organism evidence="2 4">
    <name type="scientific">Trichinella pseudospiralis</name>
    <name type="common">Parasitic roundworm</name>
    <dbReference type="NCBI Taxonomy" id="6337"/>
    <lineage>
        <taxon>Eukaryota</taxon>
        <taxon>Metazoa</taxon>
        <taxon>Ecdysozoa</taxon>
        <taxon>Nematoda</taxon>
        <taxon>Enoplea</taxon>
        <taxon>Dorylaimia</taxon>
        <taxon>Trichinellida</taxon>
        <taxon>Trichinellidae</taxon>
        <taxon>Trichinella</taxon>
    </lineage>
</organism>
<evidence type="ECO:0000313" key="3">
    <source>
        <dbReference type="Proteomes" id="UP000054805"/>
    </source>
</evidence>
<reference evidence="3 4" key="1">
    <citation type="submission" date="2015-01" db="EMBL/GenBank/DDBJ databases">
        <title>Evolution of Trichinella species and genotypes.</title>
        <authorList>
            <person name="Korhonen P.K."/>
            <person name="Edoardo P."/>
            <person name="Giuseppe L.R."/>
            <person name="Gasser R.B."/>
        </authorList>
    </citation>
    <scope>NUCLEOTIDE SEQUENCE [LARGE SCALE GENOMIC DNA]</scope>
    <source>
        <strain evidence="2">ISS176</strain>
        <strain evidence="1">ISS588</strain>
    </source>
</reference>
<dbReference type="EMBL" id="JYDS01000003">
    <property type="protein sequence ID" value="KRZ34476.1"/>
    <property type="molecule type" value="Genomic_DNA"/>
</dbReference>
<accession>A0A0V1KD84</accession>
<comment type="caution">
    <text evidence="2">The sequence shown here is derived from an EMBL/GenBank/DDBJ whole genome shotgun (WGS) entry which is preliminary data.</text>
</comment>
<evidence type="ECO:0000313" key="1">
    <source>
        <dbReference type="EMBL" id="KRZ34476.1"/>
    </source>
</evidence>
<dbReference type="EMBL" id="JYDV01000003">
    <property type="protein sequence ID" value="KRZ45161.1"/>
    <property type="molecule type" value="Genomic_DNA"/>
</dbReference>
<sequence>MFTLTSDFNVCLSDTAINSTESYFIKIVRLSMTVLFHSDNFTLPILKRAQHHSVTYKCRKRQECLHLLGSIVVSIPACHAGDPEWILKCCCFRLLKTQPKGQKLANELENELDVQ</sequence>
<protein>
    <submittedName>
        <fullName evidence="2">Uncharacterized protein</fullName>
    </submittedName>
</protein>
<dbReference type="Proteomes" id="UP000054826">
    <property type="component" value="Unassembled WGS sequence"/>
</dbReference>
<dbReference type="AlphaFoldDB" id="A0A0V1KD84"/>
<evidence type="ECO:0000313" key="2">
    <source>
        <dbReference type="EMBL" id="KRZ45161.1"/>
    </source>
</evidence>